<proteinExistence type="predicted"/>
<comment type="caution">
    <text evidence="3">The sequence shown here is derived from an EMBL/GenBank/DDBJ whole genome shotgun (WGS) entry which is preliminary data.</text>
</comment>
<dbReference type="AlphaFoldDB" id="A0A419S369"/>
<dbReference type="RefSeq" id="WP_120182648.1">
    <property type="nucleotide sequence ID" value="NZ_MBTA01000027.1"/>
</dbReference>
<evidence type="ECO:0000259" key="2">
    <source>
        <dbReference type="Pfam" id="PF18962"/>
    </source>
</evidence>
<dbReference type="Pfam" id="PF18962">
    <property type="entry name" value="Por_Secre_tail"/>
    <property type="match status" value="1"/>
</dbReference>
<protein>
    <recommendedName>
        <fullName evidence="2">Secretion system C-terminal sorting domain-containing protein</fullName>
    </recommendedName>
</protein>
<dbReference type="InterPro" id="IPR026444">
    <property type="entry name" value="Secre_tail"/>
</dbReference>
<gene>
    <name evidence="3" type="ORF">BCY91_09235</name>
</gene>
<feature type="domain" description="Secretion system C-terminal sorting" evidence="2">
    <location>
        <begin position="439"/>
        <end position="512"/>
    </location>
</feature>
<evidence type="ECO:0000256" key="1">
    <source>
        <dbReference type="SAM" id="SignalP"/>
    </source>
</evidence>
<keyword evidence="1" id="KW-0732">Signal</keyword>
<accession>A0A419S369</accession>
<dbReference type="EMBL" id="MBTA01000027">
    <property type="protein sequence ID" value="RKD13742.1"/>
    <property type="molecule type" value="Genomic_DNA"/>
</dbReference>
<name>A0A419S369_9SPHI</name>
<organism evidence="3 4">
    <name type="scientific">Pelobium manganitolerans</name>
    <dbReference type="NCBI Taxonomy" id="1842495"/>
    <lineage>
        <taxon>Bacteria</taxon>
        <taxon>Pseudomonadati</taxon>
        <taxon>Bacteroidota</taxon>
        <taxon>Sphingobacteriia</taxon>
        <taxon>Sphingobacteriales</taxon>
        <taxon>Sphingobacteriaceae</taxon>
        <taxon>Pelobium</taxon>
    </lineage>
</organism>
<dbReference type="Proteomes" id="UP000283433">
    <property type="component" value="Unassembled WGS sequence"/>
</dbReference>
<reference evidence="3 4" key="1">
    <citation type="submission" date="2016-07" db="EMBL/GenBank/DDBJ databases">
        <title>Genome of Pelobium manganitolerans.</title>
        <authorList>
            <person name="Wu S."/>
            <person name="Wang G."/>
        </authorList>
    </citation>
    <scope>NUCLEOTIDE SEQUENCE [LARGE SCALE GENOMIC DNA]</scope>
    <source>
        <strain evidence="3 4">YS-25</strain>
    </source>
</reference>
<feature type="signal peptide" evidence="1">
    <location>
        <begin position="1"/>
        <end position="25"/>
    </location>
</feature>
<dbReference type="NCBIfam" id="TIGR04183">
    <property type="entry name" value="Por_Secre_tail"/>
    <property type="match status" value="1"/>
</dbReference>
<feature type="chain" id="PRO_5019218755" description="Secretion system C-terminal sorting domain-containing protein" evidence="1">
    <location>
        <begin position="26"/>
        <end position="513"/>
    </location>
</feature>
<evidence type="ECO:0000313" key="4">
    <source>
        <dbReference type="Proteomes" id="UP000283433"/>
    </source>
</evidence>
<dbReference type="OrthoDB" id="101122at2"/>
<evidence type="ECO:0000313" key="3">
    <source>
        <dbReference type="EMBL" id="RKD13742.1"/>
    </source>
</evidence>
<keyword evidence="4" id="KW-1185">Reference proteome</keyword>
<sequence>MKHNYFSKHGLMLAVASVFSLNALAQTYTWTGASGDNEYTTLGNWDDGTGVAPTDIKVGTYQIPAGIVVNQTTDAVASGSSNLSLTGVGATLNLQKGFLGTNLNMVNGSVLNIENTGTVDATLVNLRNGSGNYLAGGTINVGTPAGTGSKAIFAAKSLIAVGNGTDNVNVMNVYANGGLDCGSNNLLRIHYARDNGSGTVNVLGAAITVGEIQVGENTGNDIGSATLNLYSGTVTATTLGIPRGGIANANATNRVNIMNGILTVATNLQLGTYGKLEFKLNSDNSAPTGKLIMPTGTKIALQEHIDAGRITKPAGYDWVWDETAGVKLSVIPSTTPVDLISFNVTKTTNGVIAKWVTASEKDNKNFVLEHSVDGKLFTNLGEFSGKNGHAKETYSYTHESPANGTNYYRLSQVDFDGKSKVLGLHSVKFELSEGNEVVVYPNPATEVINISVPAKQNVEKTVTIFNSNGAQVFKSSFKNETLTLNVQNTLSPGVYVVKVAGLGVEYVKKVVVQ</sequence>